<name>A0A9N9RMP8_9DIPT</name>
<evidence type="ECO:0000256" key="6">
    <source>
        <dbReference type="ARBA" id="ARBA00022771"/>
    </source>
</evidence>
<dbReference type="GO" id="GO:0005102">
    <property type="term" value="F:signaling receptor binding"/>
    <property type="evidence" value="ECO:0007669"/>
    <property type="project" value="UniProtKB-ARBA"/>
</dbReference>
<dbReference type="PRINTS" id="PR00625">
    <property type="entry name" value="JDOMAIN"/>
</dbReference>
<evidence type="ECO:0000256" key="8">
    <source>
        <dbReference type="ARBA" id="ARBA00022833"/>
    </source>
</evidence>
<evidence type="ECO:0000256" key="11">
    <source>
        <dbReference type="ARBA" id="ARBA00023128"/>
    </source>
</evidence>
<dbReference type="SMART" id="SM00271">
    <property type="entry name" value="DnaJ"/>
    <property type="match status" value="1"/>
</dbReference>
<dbReference type="GO" id="GO:0009408">
    <property type="term" value="P:response to heat"/>
    <property type="evidence" value="ECO:0007669"/>
    <property type="project" value="InterPro"/>
</dbReference>
<keyword evidence="22" id="KW-1185">Reference proteome</keyword>
<dbReference type="InterPro" id="IPR001305">
    <property type="entry name" value="HSP_DnaJ_Cys-rich_dom"/>
</dbReference>
<dbReference type="OrthoDB" id="10256793at2759"/>
<feature type="domain" description="J" evidence="19">
    <location>
        <begin position="384"/>
        <end position="443"/>
    </location>
</feature>
<dbReference type="GO" id="GO:0005524">
    <property type="term" value="F:ATP binding"/>
    <property type="evidence" value="ECO:0007669"/>
    <property type="project" value="InterPro"/>
</dbReference>
<evidence type="ECO:0000256" key="7">
    <source>
        <dbReference type="ARBA" id="ARBA00022787"/>
    </source>
</evidence>
<dbReference type="CDD" id="cd10747">
    <property type="entry name" value="DnaJ_C"/>
    <property type="match status" value="1"/>
</dbReference>
<dbReference type="SUPFAM" id="SSF49493">
    <property type="entry name" value="HSP40/DnaJ peptide-binding domain"/>
    <property type="match status" value="1"/>
</dbReference>
<dbReference type="SUPFAM" id="SSF57938">
    <property type="entry name" value="DnaJ/Hsp40 cysteine-rich domain"/>
    <property type="match status" value="1"/>
</dbReference>
<dbReference type="Gene3D" id="2.10.230.10">
    <property type="entry name" value="Heat shock protein DnaJ, cysteine-rich domain"/>
    <property type="match status" value="1"/>
</dbReference>
<reference evidence="21" key="1">
    <citation type="submission" date="2022-01" db="EMBL/GenBank/DDBJ databases">
        <authorList>
            <person name="King R."/>
        </authorList>
    </citation>
    <scope>NUCLEOTIDE SEQUENCE</scope>
</reference>
<dbReference type="PANTHER" id="PTHR44145">
    <property type="entry name" value="DNAJ HOMOLOG SUBFAMILY A MEMBER 3, MITOCHONDRIAL"/>
    <property type="match status" value="1"/>
</dbReference>
<evidence type="ECO:0000256" key="4">
    <source>
        <dbReference type="ARBA" id="ARBA00022723"/>
    </source>
</evidence>
<accession>A0A9N9RMP8</accession>
<gene>
    <name evidence="21" type="ORF">CHIRRI_LOCUS2099</name>
</gene>
<evidence type="ECO:0000256" key="15">
    <source>
        <dbReference type="ARBA" id="ARBA00093620"/>
    </source>
</evidence>
<feature type="region of interest" description="Disordered" evidence="17">
    <location>
        <begin position="747"/>
        <end position="783"/>
    </location>
</feature>
<dbReference type="Pfam" id="PF00226">
    <property type="entry name" value="DnaJ"/>
    <property type="match status" value="1"/>
</dbReference>
<evidence type="ECO:0000256" key="9">
    <source>
        <dbReference type="ARBA" id="ARBA00022946"/>
    </source>
</evidence>
<dbReference type="Gene3D" id="1.10.287.110">
    <property type="entry name" value="DnaJ domain"/>
    <property type="match status" value="1"/>
</dbReference>
<evidence type="ECO:0000256" key="16">
    <source>
        <dbReference type="PROSITE-ProRule" id="PRU00546"/>
    </source>
</evidence>
<dbReference type="Gene3D" id="2.60.260.20">
    <property type="entry name" value="Urease metallochaperone UreE, N-terminal domain"/>
    <property type="match status" value="2"/>
</dbReference>
<dbReference type="InterPro" id="IPR008971">
    <property type="entry name" value="HSP40/DnaJ_pept-bd"/>
</dbReference>
<keyword evidence="8 16" id="KW-0862">Zinc</keyword>
<dbReference type="InterPro" id="IPR002939">
    <property type="entry name" value="DnaJ_C"/>
</dbReference>
<dbReference type="Pfam" id="PF01556">
    <property type="entry name" value="DnaJ_C"/>
    <property type="match status" value="1"/>
</dbReference>
<evidence type="ECO:0000259" key="20">
    <source>
        <dbReference type="PROSITE" id="PS51188"/>
    </source>
</evidence>
<dbReference type="PROSITE" id="PS50076">
    <property type="entry name" value="DNAJ_2"/>
    <property type="match status" value="1"/>
</dbReference>
<keyword evidence="6 16" id="KW-0863">Zinc-finger</keyword>
<keyword evidence="11" id="KW-0496">Mitochondrion</keyword>
<reference evidence="21" key="2">
    <citation type="submission" date="2022-10" db="EMBL/GenBank/DDBJ databases">
        <authorList>
            <consortium name="ENA_rothamsted_submissions"/>
            <consortium name="culmorum"/>
            <person name="King R."/>
        </authorList>
    </citation>
    <scope>NUCLEOTIDE SEQUENCE</scope>
</reference>
<dbReference type="Pfam" id="PF10245">
    <property type="entry name" value="MRP-S22"/>
    <property type="match status" value="1"/>
</dbReference>
<evidence type="ECO:0000256" key="18">
    <source>
        <dbReference type="SAM" id="Phobius"/>
    </source>
</evidence>
<keyword evidence="18" id="KW-1133">Transmembrane helix</keyword>
<feature type="compositionally biased region" description="Polar residues" evidence="17">
    <location>
        <begin position="754"/>
        <end position="771"/>
    </location>
</feature>
<evidence type="ECO:0000256" key="10">
    <source>
        <dbReference type="ARBA" id="ARBA00022990"/>
    </source>
</evidence>
<protein>
    <recommendedName>
        <fullName evidence="15">DnaJ homolog l(2)tid, mitochondrial</fullName>
    </recommendedName>
    <alternativeName>
        <fullName evidence="14">Protein lethal(2)tumorous imaginal discs</fullName>
    </alternativeName>
</protein>
<keyword evidence="4 16" id="KW-0479">Metal-binding</keyword>
<keyword evidence="9" id="KW-0809">Transit peptide</keyword>
<evidence type="ECO:0000259" key="19">
    <source>
        <dbReference type="PROSITE" id="PS50076"/>
    </source>
</evidence>
<keyword evidence="5" id="KW-0677">Repeat</keyword>
<dbReference type="GO" id="GO:0008270">
    <property type="term" value="F:zinc ion binding"/>
    <property type="evidence" value="ECO:0007669"/>
    <property type="project" value="UniProtKB-KW"/>
</dbReference>
<dbReference type="Proteomes" id="UP001153620">
    <property type="component" value="Chromosome 1"/>
</dbReference>
<dbReference type="Pfam" id="PF00684">
    <property type="entry name" value="DnaJ_CXXCXGXG"/>
    <property type="match status" value="1"/>
</dbReference>
<dbReference type="InterPro" id="IPR001623">
    <property type="entry name" value="DnaJ_domain"/>
</dbReference>
<evidence type="ECO:0000256" key="3">
    <source>
        <dbReference type="ARBA" id="ARBA00022481"/>
    </source>
</evidence>
<evidence type="ECO:0000256" key="1">
    <source>
        <dbReference type="ARBA" id="ARBA00004294"/>
    </source>
</evidence>
<organism evidence="21 22">
    <name type="scientific">Chironomus riparius</name>
    <dbReference type="NCBI Taxonomy" id="315576"/>
    <lineage>
        <taxon>Eukaryota</taxon>
        <taxon>Metazoa</taxon>
        <taxon>Ecdysozoa</taxon>
        <taxon>Arthropoda</taxon>
        <taxon>Hexapoda</taxon>
        <taxon>Insecta</taxon>
        <taxon>Pterygota</taxon>
        <taxon>Neoptera</taxon>
        <taxon>Endopterygota</taxon>
        <taxon>Diptera</taxon>
        <taxon>Nematocera</taxon>
        <taxon>Chironomoidea</taxon>
        <taxon>Chironomidae</taxon>
        <taxon>Chironominae</taxon>
        <taxon>Chironomus</taxon>
    </lineage>
</organism>
<keyword evidence="10" id="KW-0007">Acetylation</keyword>
<keyword evidence="12 18" id="KW-0472">Membrane</keyword>
<dbReference type="EMBL" id="OU895877">
    <property type="protein sequence ID" value="CAG9799124.1"/>
    <property type="molecule type" value="Genomic_DNA"/>
</dbReference>
<dbReference type="AlphaFoldDB" id="A0A9N9RMP8"/>
<dbReference type="GO" id="GO:0043066">
    <property type="term" value="P:negative regulation of apoptotic process"/>
    <property type="evidence" value="ECO:0007669"/>
    <property type="project" value="TreeGrafter"/>
</dbReference>
<dbReference type="CDD" id="cd10719">
    <property type="entry name" value="DnaJ_zf"/>
    <property type="match status" value="1"/>
</dbReference>
<dbReference type="InterPro" id="IPR036410">
    <property type="entry name" value="HSP_DnaJ_Cys-rich_dom_sf"/>
</dbReference>
<dbReference type="FunFam" id="2.60.260.20:FF:000005">
    <property type="entry name" value="Chaperone protein dnaJ 1, mitochondrial"/>
    <property type="match status" value="1"/>
</dbReference>
<comment type="subcellular location">
    <subcellularLocation>
        <location evidence="1">Mitochondrion outer membrane</location>
    </subcellularLocation>
</comment>
<dbReference type="CDD" id="cd06257">
    <property type="entry name" value="DnaJ"/>
    <property type="match status" value="1"/>
</dbReference>
<evidence type="ECO:0000256" key="13">
    <source>
        <dbReference type="ARBA" id="ARBA00023186"/>
    </source>
</evidence>
<keyword evidence="7" id="KW-1000">Mitochondrion outer membrane</keyword>
<dbReference type="GO" id="GO:0005829">
    <property type="term" value="C:cytosol"/>
    <property type="evidence" value="ECO:0007669"/>
    <property type="project" value="UniProtKB-ARBA"/>
</dbReference>
<dbReference type="GO" id="GO:0031072">
    <property type="term" value="F:heat shock protein binding"/>
    <property type="evidence" value="ECO:0007669"/>
    <property type="project" value="InterPro"/>
</dbReference>
<evidence type="ECO:0000313" key="21">
    <source>
        <dbReference type="EMBL" id="CAG9799124.1"/>
    </source>
</evidence>
<dbReference type="InterPro" id="IPR036869">
    <property type="entry name" value="J_dom_sf"/>
</dbReference>
<dbReference type="GO" id="GO:0007005">
    <property type="term" value="P:mitochondrion organization"/>
    <property type="evidence" value="ECO:0007669"/>
    <property type="project" value="TreeGrafter"/>
</dbReference>
<dbReference type="PANTHER" id="PTHR44145:SF3">
    <property type="entry name" value="DNAJ HOMOLOG SUBFAMILY A MEMBER 3, MITOCHONDRIAL"/>
    <property type="match status" value="1"/>
</dbReference>
<feature type="domain" description="CR-type" evidence="20">
    <location>
        <begin position="527"/>
        <end position="605"/>
    </location>
</feature>
<dbReference type="FunFam" id="1.10.287.110:FF:000075">
    <property type="entry name" value="Uncharacterized protein, isoform D"/>
    <property type="match status" value="1"/>
</dbReference>
<dbReference type="InterPro" id="IPR019374">
    <property type="entry name" value="Ribosomal_mS22"/>
</dbReference>
<dbReference type="GO" id="GO:0051082">
    <property type="term" value="F:unfolded protein binding"/>
    <property type="evidence" value="ECO:0007669"/>
    <property type="project" value="InterPro"/>
</dbReference>
<feature type="zinc finger region" description="CR-type" evidence="16">
    <location>
        <begin position="527"/>
        <end position="605"/>
    </location>
</feature>
<sequence length="837" mass="96680">MNFKQISGRIFYKNWIQHLHHKSTLSANHFNYGKDPAPLFFSQDIQRLMFSITRIELEKVFKRRTVNDTNPTYKFLTNKQLENEIRKKFNEAKYLLQMPPILKVKEDYCKIISTDKALSKFSPHTFVFSDVSFGLKHDDRSIVTRDSDGTLKDASNELRKRVLQTYFPTDNRSFREPKMFETDNFKRLLAEHKYEFLLDRACCQYEPHEKRFHEITSQVYTHINENFQFQTLRSTRHFGPMSFFLAWHKTIDDLLLDMIRNDYLKNAVELICLMFKLNAINEPMNILNELKQEHDLEAQIRSTVSAILSRDQSIIKKVEKTSDDLKIDELCFEFIQDYVTKFSNKKPQLEITLQTYKEWHNELKSIQQTDNRLIHLSNSCLRKDYYQVLGVSKSATAKDIKKAYYELAKKFHPDTNKNDPNSHKKFHEVLSDETKRKDYDMFGTTSDQNAGQSAGFRGFGPQGFSQHWQYKSTIDPEELFRKIFGDFKGNMGGGGGMGFDDFSESKFGFGSAQEVIMNLTFSQAARGVNKEIDVNVVDTCVKCNGSRCEPGTKPGKCMYCNGTGVETISTGPFVMRSTCRYCQGTRMYIKYPCNECDGKGQTVQRKRVNVQVPAGVSTGQTVRMTVGNQELFITFKVENSKYFKRDGDDVHTDAEISLSQAILGGTIRIQGVYEDQTIQVMAGTSSHHTVHLKGKGIKRANRTGTGDHYIHLKIVIPKKLSDKQKALIQAYAELEKDTPGQIYGITYKSDGKSENTSSETISEKFTQGKNSVNEEEDIQDPDDVKRKKSEYKYYFLLGLISIYILTVLVMREKEDENLVNKYRDLTFEKQRARSENN</sequence>
<dbReference type="GO" id="GO:0005741">
    <property type="term" value="C:mitochondrial outer membrane"/>
    <property type="evidence" value="ECO:0007669"/>
    <property type="project" value="UniProtKB-SubCell"/>
</dbReference>
<evidence type="ECO:0000256" key="17">
    <source>
        <dbReference type="SAM" id="MobiDB-lite"/>
    </source>
</evidence>
<keyword evidence="2" id="KW-0217">Developmental protein</keyword>
<evidence type="ECO:0000256" key="2">
    <source>
        <dbReference type="ARBA" id="ARBA00022473"/>
    </source>
</evidence>
<keyword evidence="13" id="KW-0143">Chaperone</keyword>
<keyword evidence="18" id="KW-0812">Transmembrane</keyword>
<proteinExistence type="inferred from homology"/>
<dbReference type="GO" id="GO:0006457">
    <property type="term" value="P:protein folding"/>
    <property type="evidence" value="ECO:0007669"/>
    <property type="project" value="InterPro"/>
</dbReference>
<dbReference type="InterPro" id="IPR051938">
    <property type="entry name" value="Apopto_cytoskel_mod"/>
</dbReference>
<dbReference type="PROSITE" id="PS51188">
    <property type="entry name" value="ZF_CR"/>
    <property type="match status" value="1"/>
</dbReference>
<dbReference type="InterPro" id="IPR012724">
    <property type="entry name" value="DnaJ"/>
</dbReference>
<evidence type="ECO:0000256" key="12">
    <source>
        <dbReference type="ARBA" id="ARBA00023136"/>
    </source>
</evidence>
<dbReference type="FunFam" id="2.10.230.10:FF:000003">
    <property type="entry name" value="dnaJ homolog subfamily A member 3, mitochondrial"/>
    <property type="match status" value="1"/>
</dbReference>
<dbReference type="HAMAP" id="MF_01152">
    <property type="entry name" value="DnaJ"/>
    <property type="match status" value="1"/>
</dbReference>
<evidence type="ECO:0000256" key="5">
    <source>
        <dbReference type="ARBA" id="ARBA00022737"/>
    </source>
</evidence>
<evidence type="ECO:0000256" key="14">
    <source>
        <dbReference type="ARBA" id="ARBA00080150"/>
    </source>
</evidence>
<feature type="transmembrane region" description="Helical" evidence="18">
    <location>
        <begin position="791"/>
        <end position="810"/>
    </location>
</feature>
<evidence type="ECO:0000313" key="22">
    <source>
        <dbReference type="Proteomes" id="UP001153620"/>
    </source>
</evidence>
<keyword evidence="3" id="KW-0488">Methylation</keyword>
<dbReference type="SUPFAM" id="SSF46565">
    <property type="entry name" value="Chaperone J-domain"/>
    <property type="match status" value="1"/>
</dbReference>